<sequence>MLSAGALKCPELGAQLAGSVAAAKRALAAAVARSNGSSDGGGGGGAAATAPHGLAARPAPPREEDLQRMAEAELAALLDHSPGTDDRARRLAALTALQRRLGDAARRDAAAAALASDPAALSRLLAMLAPSTDCRRLALDVLGRVGAERLCGDAKTMRQVVEALAAAVELDPGSVDPATPLAEAALLDCAARSPEARALMRREPPFVRALAGHFASGMVGADAGAVAAADAALLLLGRLAWEEGGAGADADGAAGGRGGCPQGLAALLIEQRAALLPALNERRARRPCPKKVQEAIRRVWAACGGGGGSGSGGGGGGGQQ</sequence>
<dbReference type="InParanoid" id="A0A2V0P3U8"/>
<keyword evidence="3" id="KW-1185">Reference proteome</keyword>
<dbReference type="Proteomes" id="UP000247498">
    <property type="component" value="Unassembled WGS sequence"/>
</dbReference>
<evidence type="ECO:0000313" key="2">
    <source>
        <dbReference type="EMBL" id="GBF94528.1"/>
    </source>
</evidence>
<dbReference type="EMBL" id="BDRX01000052">
    <property type="protein sequence ID" value="GBF94528.1"/>
    <property type="molecule type" value="Genomic_DNA"/>
</dbReference>
<name>A0A2V0P3U8_9CHLO</name>
<evidence type="ECO:0000256" key="1">
    <source>
        <dbReference type="SAM" id="MobiDB-lite"/>
    </source>
</evidence>
<dbReference type="AlphaFoldDB" id="A0A2V0P3U8"/>
<feature type="compositionally biased region" description="Low complexity" evidence="1">
    <location>
        <begin position="47"/>
        <end position="57"/>
    </location>
</feature>
<reference evidence="2 3" key="1">
    <citation type="journal article" date="2018" name="Sci. Rep.">
        <title>Raphidocelis subcapitata (=Pseudokirchneriella subcapitata) provides an insight into genome evolution and environmental adaptations in the Sphaeropleales.</title>
        <authorList>
            <person name="Suzuki S."/>
            <person name="Yamaguchi H."/>
            <person name="Nakajima N."/>
            <person name="Kawachi M."/>
        </authorList>
    </citation>
    <scope>NUCLEOTIDE SEQUENCE [LARGE SCALE GENOMIC DNA]</scope>
    <source>
        <strain evidence="2 3">NIES-35</strain>
    </source>
</reference>
<gene>
    <name evidence="2" type="ORF">Rsub_07062</name>
</gene>
<accession>A0A2V0P3U8</accession>
<comment type="caution">
    <text evidence="2">The sequence shown here is derived from an EMBL/GenBank/DDBJ whole genome shotgun (WGS) entry which is preliminary data.</text>
</comment>
<evidence type="ECO:0000313" key="3">
    <source>
        <dbReference type="Proteomes" id="UP000247498"/>
    </source>
</evidence>
<organism evidence="2 3">
    <name type="scientific">Raphidocelis subcapitata</name>
    <dbReference type="NCBI Taxonomy" id="307507"/>
    <lineage>
        <taxon>Eukaryota</taxon>
        <taxon>Viridiplantae</taxon>
        <taxon>Chlorophyta</taxon>
        <taxon>core chlorophytes</taxon>
        <taxon>Chlorophyceae</taxon>
        <taxon>CS clade</taxon>
        <taxon>Sphaeropleales</taxon>
        <taxon>Selenastraceae</taxon>
        <taxon>Raphidocelis</taxon>
    </lineage>
</organism>
<proteinExistence type="predicted"/>
<feature type="region of interest" description="Disordered" evidence="1">
    <location>
        <begin position="33"/>
        <end position="65"/>
    </location>
</feature>
<protein>
    <submittedName>
        <fullName evidence="2">Uncharacterized protein</fullName>
    </submittedName>
</protein>